<evidence type="ECO:0000256" key="5">
    <source>
        <dbReference type="PIRNR" id="PIRNR039099"/>
    </source>
</evidence>
<comment type="pathway">
    <text evidence="1 5">Protein modification; protein neddylation.</text>
</comment>
<dbReference type="PANTHER" id="PTHR10953">
    <property type="entry name" value="UBIQUITIN-ACTIVATING ENZYME E1"/>
    <property type="match status" value="1"/>
</dbReference>
<dbReference type="GO" id="GO:0019781">
    <property type="term" value="F:NEDD8 activating enzyme activity"/>
    <property type="evidence" value="ECO:0007669"/>
    <property type="project" value="UniProtKB-UniRule"/>
</dbReference>
<dbReference type="Gene3D" id="3.40.50.720">
    <property type="entry name" value="NAD(P)-binding Rossmann-like Domain"/>
    <property type="match status" value="2"/>
</dbReference>
<dbReference type="Pfam" id="PF00899">
    <property type="entry name" value="ThiF"/>
    <property type="match status" value="1"/>
</dbReference>
<dbReference type="AlphaFoldDB" id="A0A7S1C6B9"/>
<protein>
    <recommendedName>
        <fullName evidence="3 5">NEDD8-activating enzyme E1 regulatory subunit</fullName>
    </recommendedName>
</protein>
<dbReference type="UniPathway" id="UPA00885"/>
<dbReference type="GO" id="GO:0005737">
    <property type="term" value="C:cytoplasm"/>
    <property type="evidence" value="ECO:0007669"/>
    <property type="project" value="TreeGrafter"/>
</dbReference>
<dbReference type="FunFam" id="3.40.50.720:FF:000475">
    <property type="entry name" value="NEDD8-activating enzyme E1 regulatory subunit"/>
    <property type="match status" value="1"/>
</dbReference>
<dbReference type="InterPro" id="IPR030667">
    <property type="entry name" value="APP-BP1"/>
</dbReference>
<dbReference type="PIRSF" id="PIRSF039099">
    <property type="entry name" value="APP-BP1"/>
    <property type="match status" value="1"/>
</dbReference>
<evidence type="ECO:0000313" key="7">
    <source>
        <dbReference type="EMBL" id="CAD8909058.1"/>
    </source>
</evidence>
<evidence type="ECO:0000256" key="1">
    <source>
        <dbReference type="ARBA" id="ARBA00005032"/>
    </source>
</evidence>
<dbReference type="InterPro" id="IPR000594">
    <property type="entry name" value="ThiF_NAD_FAD-bd"/>
</dbReference>
<proteinExistence type="inferred from homology"/>
<dbReference type="SUPFAM" id="SSF69572">
    <property type="entry name" value="Activating enzymes of the ubiquitin-like proteins"/>
    <property type="match status" value="1"/>
</dbReference>
<organism evidence="7">
    <name type="scientific">Bicosoecida sp. CB-2014</name>
    <dbReference type="NCBI Taxonomy" id="1486930"/>
    <lineage>
        <taxon>Eukaryota</taxon>
        <taxon>Sar</taxon>
        <taxon>Stramenopiles</taxon>
        <taxon>Bigyra</taxon>
        <taxon>Opalozoa</taxon>
        <taxon>Bicosoecida</taxon>
    </lineage>
</organism>
<name>A0A7S1C6B9_9STRA</name>
<comment type="similarity">
    <text evidence="2 5">Belongs to the ubiquitin-activating E1 family. ULA1 subfamily.</text>
</comment>
<dbReference type="InterPro" id="IPR045886">
    <property type="entry name" value="ThiF/MoeB/HesA"/>
</dbReference>
<evidence type="ECO:0000259" key="6">
    <source>
        <dbReference type="Pfam" id="PF00899"/>
    </source>
</evidence>
<accession>A0A7S1C6B9</accession>
<evidence type="ECO:0000256" key="2">
    <source>
        <dbReference type="ARBA" id="ARBA00006868"/>
    </source>
</evidence>
<dbReference type="GO" id="GO:0045116">
    <property type="term" value="P:protein neddylation"/>
    <property type="evidence" value="ECO:0007669"/>
    <property type="project" value="UniProtKB-UniRule"/>
</dbReference>
<reference evidence="7" key="1">
    <citation type="submission" date="2021-01" db="EMBL/GenBank/DDBJ databases">
        <authorList>
            <person name="Corre E."/>
            <person name="Pelletier E."/>
            <person name="Niang G."/>
            <person name="Scheremetjew M."/>
            <person name="Finn R."/>
            <person name="Kale V."/>
            <person name="Holt S."/>
            <person name="Cochrane G."/>
            <person name="Meng A."/>
            <person name="Brown T."/>
            <person name="Cohen L."/>
        </authorList>
    </citation>
    <scope>NUCLEOTIDE SEQUENCE</scope>
    <source>
        <strain evidence="7">Ms1</strain>
    </source>
</reference>
<dbReference type="EMBL" id="HBFS01003261">
    <property type="protein sequence ID" value="CAD8909058.1"/>
    <property type="molecule type" value="Transcribed_RNA"/>
</dbReference>
<dbReference type="InterPro" id="IPR035985">
    <property type="entry name" value="Ubiquitin-activating_enz"/>
</dbReference>
<gene>
    <name evidence="7" type="ORF">BSP0115_LOCUS2262</name>
</gene>
<dbReference type="PANTHER" id="PTHR10953:SF29">
    <property type="entry name" value="NEDD8-ACTIVATING ENZYME E1 REGULATORY SUBUNIT"/>
    <property type="match status" value="1"/>
</dbReference>
<keyword evidence="4 5" id="KW-0833">Ubl conjugation pathway</keyword>
<feature type="domain" description="THIF-type NAD/FAD binding fold" evidence="6">
    <location>
        <begin position="7"/>
        <end position="542"/>
    </location>
</feature>
<evidence type="ECO:0000256" key="4">
    <source>
        <dbReference type="ARBA" id="ARBA00022786"/>
    </source>
</evidence>
<sequence length="551" mass="58922">MASDNKYDRQLRLWGAHGQKMLSEAKICLVNASATGAEALKNLVLPGCGFITIVDDARVQARDVGNNFFVPADAVGQSRAAVVLTNLLEMNEDVRGEAVEESADAALARDAGFFARFSLVILTQTPYLSDKTTAAVAAACWDAGVPLILVRTLGLLGVMRTVVGEHRILESKPDPQNNNLRIANPWPELRDFAMSIDLSAMDSHQHGHVPWAVIVIQALAKWRDAHGGASPRNFAEKEEFWAGVKADSREYGAELNFVEACTGKGNEAFRPPLADRDDEASERTKALLADPAAATLTAESRPFWFIVRAIADFAEATGELPVAGSLPDMTSTPDMYVSLQRLYKEKAAADCADVRARVAALLAGVGLPEDHVPGEWIPRACANANFMRLLRTRSLADEAAAAALDAEAIGEELEELGWTVEDDEERAKVAAQKPFCWYVALRAADRFTGRTGRVAGAADEEVEADAAALAEDVAAEKAAAAASMGGLDIPVGADHAAEIARYGGAEPHNVAAVLGGVASQEAVKLITHQYEPLDNTFIFNGITGESAVYRC</sequence>
<evidence type="ECO:0000256" key="3">
    <source>
        <dbReference type="ARBA" id="ARBA00015407"/>
    </source>
</evidence>